<evidence type="ECO:0000313" key="2">
    <source>
        <dbReference type="Proteomes" id="UP000216215"/>
    </source>
</evidence>
<protein>
    <submittedName>
        <fullName evidence="1">Uncharacterized protein</fullName>
    </submittedName>
</protein>
<name>A0AAX3XKZ7_9HYPH</name>
<dbReference type="RefSeq" id="WP_095486090.1">
    <property type="nucleotide sequence ID" value="NZ_CP088151.1"/>
</dbReference>
<dbReference type="AlphaFoldDB" id="A0AAX3XKZ7"/>
<organism evidence="1 2">
    <name type="scientific">Mesorhizobium mediterraneum</name>
    <dbReference type="NCBI Taxonomy" id="43617"/>
    <lineage>
        <taxon>Bacteria</taxon>
        <taxon>Pseudomonadati</taxon>
        <taxon>Pseudomonadota</taxon>
        <taxon>Alphaproteobacteria</taxon>
        <taxon>Hyphomicrobiales</taxon>
        <taxon>Phyllobacteriaceae</taxon>
        <taxon>Mesorhizobium</taxon>
    </lineage>
</organism>
<keyword evidence="2" id="KW-1185">Reference proteome</keyword>
<reference evidence="2" key="1">
    <citation type="submission" date="2017-08" db="EMBL/GenBank/DDBJ databases">
        <title>Mesorhizobium wenxinae sp. nov., a novel rhizobial species isolated from root nodules of chickpea (Cicer arietinum L.).</title>
        <authorList>
            <person name="Zhang J."/>
        </authorList>
    </citation>
    <scope>NUCLEOTIDE SEQUENCE [LARGE SCALE GENOMIC DNA]</scope>
    <source>
        <strain evidence="2">USDA 3392</strain>
    </source>
</reference>
<dbReference type="Proteomes" id="UP000216215">
    <property type="component" value="Unassembled WGS sequence"/>
</dbReference>
<gene>
    <name evidence="1" type="ORF">CIT25_19095</name>
</gene>
<accession>A0AAX3XKZ7</accession>
<proteinExistence type="predicted"/>
<evidence type="ECO:0000313" key="1">
    <source>
        <dbReference type="EMBL" id="PAQ00656.1"/>
    </source>
</evidence>
<sequence length="91" mass="10361">MHNLYLAYDLITPGQKYEAVQNRIKQLGRWYKHQYSLYYVQSSLTAEQAHNFVRGVMDTNDKLVVIEAKNACVNGVPAAELAQLQTLFKAA</sequence>
<dbReference type="EMBL" id="NPKI01000023">
    <property type="protein sequence ID" value="PAQ00656.1"/>
    <property type="molecule type" value="Genomic_DNA"/>
</dbReference>
<comment type="caution">
    <text evidence="1">The sequence shown here is derived from an EMBL/GenBank/DDBJ whole genome shotgun (WGS) entry which is preliminary data.</text>
</comment>